<protein>
    <submittedName>
        <fullName evidence="2">Glycosyltransferase involved in cell wall bisynthesis</fullName>
    </submittedName>
</protein>
<accession>A0A1I6DTI4</accession>
<gene>
    <name evidence="2" type="ORF">SAMN05660706_11744</name>
</gene>
<dbReference type="Gene3D" id="3.90.550.10">
    <property type="entry name" value="Spore Coat Polysaccharide Biosynthesis Protein SpsA, Chain A"/>
    <property type="match status" value="1"/>
</dbReference>
<keyword evidence="3" id="KW-1185">Reference proteome</keyword>
<evidence type="ECO:0000259" key="1">
    <source>
        <dbReference type="Pfam" id="PF00535"/>
    </source>
</evidence>
<dbReference type="RefSeq" id="WP_092484062.1">
    <property type="nucleotide sequence ID" value="NZ_FOYM01000017.1"/>
</dbReference>
<reference evidence="3" key="1">
    <citation type="submission" date="2016-10" db="EMBL/GenBank/DDBJ databases">
        <authorList>
            <person name="Varghese N."/>
            <person name="Submissions S."/>
        </authorList>
    </citation>
    <scope>NUCLEOTIDE SEQUENCE [LARGE SCALE GENOMIC DNA]</scope>
    <source>
        <strain evidence="3">DSM 3669</strain>
    </source>
</reference>
<dbReference type="Pfam" id="PF00535">
    <property type="entry name" value="Glycos_transf_2"/>
    <property type="match status" value="1"/>
</dbReference>
<dbReference type="OrthoDB" id="9757640at2"/>
<dbReference type="STRING" id="39060.SAMN05660706_11744"/>
<sequence length="479" mass="55234">MFKKIHESNFPGITYQPYIYLFAAFLGHRYECKYIINIGGGNGASLAGFHPNFQFIGIGSGFDFHLNKMLFPFVKWLEHDLENPGSISLPQELLSNSVIICTDVIQHLNNPHHLLATIKKWMDYAPVCLLSAPAADLARDITSRGSLAHSSPAPKWNLKEFEQFLLSFGFNITHTGLALDGTSREKNIILSIIEKNNLQCNCPDSFKVVAIMAAYNEEDIIYHSIKRLIDQEIYVYVIENWSTDATYEIIKQFEGNDFFLGSERYPPGGRESYFHLKGLLKRTEELAKKINADWFIHHDVDEIRESPWPGVNLKEGIYRADRMGFNAIDHTVITFCPVDNGFAPGSDFERYFKYFEFSKHPGDFIRINAWKNTGKPVLLSFSGGHEIAFAGRRVFPYKFLMKHYPIRSQSHGEKKVFADRKPRWHPEERAAGWHTHYDNIAPESSFLRRREELRYFNRAAFHKEFLLDRLSGIGIFGLF</sequence>
<dbReference type="SUPFAM" id="SSF53448">
    <property type="entry name" value="Nucleotide-diphospho-sugar transferases"/>
    <property type="match status" value="1"/>
</dbReference>
<name>A0A1I6DTI4_9FIRM</name>
<evidence type="ECO:0000313" key="2">
    <source>
        <dbReference type="EMBL" id="SFR08726.1"/>
    </source>
</evidence>
<dbReference type="EMBL" id="FOYM01000017">
    <property type="protein sequence ID" value="SFR08726.1"/>
    <property type="molecule type" value="Genomic_DNA"/>
</dbReference>
<dbReference type="GO" id="GO:0016740">
    <property type="term" value="F:transferase activity"/>
    <property type="evidence" value="ECO:0007669"/>
    <property type="project" value="UniProtKB-KW"/>
</dbReference>
<proteinExistence type="predicted"/>
<keyword evidence="2" id="KW-0808">Transferase</keyword>
<evidence type="ECO:0000313" key="3">
    <source>
        <dbReference type="Proteomes" id="UP000199584"/>
    </source>
</evidence>
<dbReference type="AlphaFoldDB" id="A0A1I6DTI4"/>
<feature type="domain" description="Glycosyltransferase 2-like" evidence="1">
    <location>
        <begin position="211"/>
        <end position="255"/>
    </location>
</feature>
<dbReference type="InterPro" id="IPR029044">
    <property type="entry name" value="Nucleotide-diphossugar_trans"/>
</dbReference>
<organism evidence="2 3">
    <name type="scientific">Desulfoscipio geothermicus DSM 3669</name>
    <dbReference type="NCBI Taxonomy" id="1121426"/>
    <lineage>
        <taxon>Bacteria</taxon>
        <taxon>Bacillati</taxon>
        <taxon>Bacillota</taxon>
        <taxon>Clostridia</taxon>
        <taxon>Eubacteriales</taxon>
        <taxon>Desulfallaceae</taxon>
        <taxon>Desulfoscipio</taxon>
    </lineage>
</organism>
<dbReference type="Proteomes" id="UP000199584">
    <property type="component" value="Unassembled WGS sequence"/>
</dbReference>
<dbReference type="InterPro" id="IPR001173">
    <property type="entry name" value="Glyco_trans_2-like"/>
</dbReference>